<keyword evidence="2" id="KW-1185">Reference proteome</keyword>
<dbReference type="EMBL" id="JAIVGD010000013">
    <property type="protein sequence ID" value="KAH0760502.1"/>
    <property type="molecule type" value="Genomic_DNA"/>
</dbReference>
<dbReference type="PANTHER" id="PTHR21529:SF4">
    <property type="entry name" value="TPR AND ANKYRIN REPEAT-CONTAINING PROTEIN 1"/>
    <property type="match status" value="1"/>
</dbReference>
<reference evidence="1 2" key="1">
    <citation type="journal article" date="2021" name="bioRxiv">
        <title>Chromosome-scale and haplotype-resolved genome assembly of a tetraploid potato cultivar.</title>
        <authorList>
            <person name="Sun H."/>
            <person name="Jiao W.-B."/>
            <person name="Krause K."/>
            <person name="Campoy J.A."/>
            <person name="Goel M."/>
            <person name="Folz-Donahue K."/>
            <person name="Kukat C."/>
            <person name="Huettel B."/>
            <person name="Schneeberger K."/>
        </authorList>
    </citation>
    <scope>NUCLEOTIDE SEQUENCE [LARGE SCALE GENOMIC DNA]</scope>
    <source>
        <strain evidence="1">SolTubOtavaFocal</strain>
        <tissue evidence="1">Leaves</tissue>
    </source>
</reference>
<organism evidence="1 2">
    <name type="scientific">Solanum tuberosum</name>
    <name type="common">Potato</name>
    <dbReference type="NCBI Taxonomy" id="4113"/>
    <lineage>
        <taxon>Eukaryota</taxon>
        <taxon>Viridiplantae</taxon>
        <taxon>Streptophyta</taxon>
        <taxon>Embryophyta</taxon>
        <taxon>Tracheophyta</taxon>
        <taxon>Spermatophyta</taxon>
        <taxon>Magnoliopsida</taxon>
        <taxon>eudicotyledons</taxon>
        <taxon>Gunneridae</taxon>
        <taxon>Pentapetalae</taxon>
        <taxon>asterids</taxon>
        <taxon>lamiids</taxon>
        <taxon>Solanales</taxon>
        <taxon>Solanaceae</taxon>
        <taxon>Solanoideae</taxon>
        <taxon>Solaneae</taxon>
        <taxon>Solanum</taxon>
    </lineage>
</organism>
<dbReference type="PANTHER" id="PTHR21529">
    <property type="entry name" value="MAMMARY TURMOR VIRUS RECEPTOR HOMOLOG 1, 2 MTVR1, 2"/>
    <property type="match status" value="1"/>
</dbReference>
<name>A0ABQ7V8U1_SOLTU</name>
<evidence type="ECO:0000313" key="1">
    <source>
        <dbReference type="EMBL" id="KAH0760502.1"/>
    </source>
</evidence>
<evidence type="ECO:0000313" key="2">
    <source>
        <dbReference type="Proteomes" id="UP000826656"/>
    </source>
</evidence>
<accession>A0ABQ7V8U1</accession>
<protein>
    <submittedName>
        <fullName evidence="1">Uncharacterized protein</fullName>
    </submittedName>
</protein>
<proteinExistence type="predicted"/>
<comment type="caution">
    <text evidence="1">The sequence shown here is derived from an EMBL/GenBank/DDBJ whole genome shotgun (WGS) entry which is preliminary data.</text>
</comment>
<gene>
    <name evidence="1" type="ORF">KY290_016575</name>
</gene>
<dbReference type="InterPro" id="IPR039904">
    <property type="entry name" value="TRANK1"/>
</dbReference>
<sequence length="172" mass="19950">MAMDRYCLWILGNGTTLVNSGSIWKKLVVDAKVRGCYFDVTEDKLLNQAILSAAIELGKLETLLKTDSPIFQSAKWKVKLSSGWRKPEKNNMFSNKGGNSSVLLEEYVVKHLKLIWTIDIQQQNSTYLQVLKIWDILPGNHIPKFAKNLDMHFGQYTIDMMNRCKYKRVEWY</sequence>
<dbReference type="Proteomes" id="UP000826656">
    <property type="component" value="Unassembled WGS sequence"/>
</dbReference>